<dbReference type="PROSITE" id="PS51321">
    <property type="entry name" value="TFIIS_CENTRAL"/>
    <property type="match status" value="1"/>
</dbReference>
<dbReference type="InterPro" id="IPR036575">
    <property type="entry name" value="TFIIS_cen_dom_sf"/>
</dbReference>
<dbReference type="InterPro" id="IPR001965">
    <property type="entry name" value="Znf_PHD"/>
</dbReference>
<evidence type="ECO:0000256" key="3">
    <source>
        <dbReference type="ARBA" id="ARBA00021616"/>
    </source>
</evidence>
<dbReference type="PANTHER" id="PTHR11477">
    <property type="entry name" value="TRANSCRIPTION FACTOR S-II ZINC FINGER DOMAIN-CONTAINING PROTEIN"/>
    <property type="match status" value="1"/>
</dbReference>
<keyword evidence="6" id="KW-0862">Zinc</keyword>
<comment type="function">
    <text evidence="1">Negative regulator of transcription elongation.</text>
</comment>
<dbReference type="GO" id="GO:0031564">
    <property type="term" value="P:transcription antitermination"/>
    <property type="evidence" value="ECO:0007669"/>
    <property type="project" value="TreeGrafter"/>
</dbReference>
<feature type="domain" description="TFIIS central" evidence="9">
    <location>
        <begin position="241"/>
        <end position="370"/>
    </location>
</feature>
<dbReference type="GO" id="GO:0005634">
    <property type="term" value="C:nucleus"/>
    <property type="evidence" value="ECO:0007669"/>
    <property type="project" value="TreeGrafter"/>
</dbReference>
<dbReference type="Gene3D" id="3.30.40.10">
    <property type="entry name" value="Zinc/RING finger domain, C3HC4 (zinc finger)"/>
    <property type="match status" value="1"/>
</dbReference>
<dbReference type="InterPro" id="IPR003618">
    <property type="entry name" value="TFIIS_cen_dom"/>
</dbReference>
<organism evidence="10 11">
    <name type="scientific">Meristemomyces frigidus</name>
    <dbReference type="NCBI Taxonomy" id="1508187"/>
    <lineage>
        <taxon>Eukaryota</taxon>
        <taxon>Fungi</taxon>
        <taxon>Dikarya</taxon>
        <taxon>Ascomycota</taxon>
        <taxon>Pezizomycotina</taxon>
        <taxon>Dothideomycetes</taxon>
        <taxon>Dothideomycetidae</taxon>
        <taxon>Mycosphaerellales</taxon>
        <taxon>Teratosphaeriaceae</taxon>
        <taxon>Meristemomyces</taxon>
    </lineage>
</organism>
<feature type="region of interest" description="Disordered" evidence="8">
    <location>
        <begin position="364"/>
        <end position="505"/>
    </location>
</feature>
<feature type="compositionally biased region" description="Basic and acidic residues" evidence="8">
    <location>
        <begin position="368"/>
        <end position="389"/>
    </location>
</feature>
<dbReference type="GO" id="GO:0006368">
    <property type="term" value="P:transcription elongation by RNA polymerase II"/>
    <property type="evidence" value="ECO:0007669"/>
    <property type="project" value="TreeGrafter"/>
</dbReference>
<dbReference type="Pfam" id="PF23257">
    <property type="entry name" value="DUF7071"/>
    <property type="match status" value="1"/>
</dbReference>
<keyword evidence="4" id="KW-0479">Metal-binding</keyword>
<name>A0AAN7TKS5_9PEZI</name>
<dbReference type="InterPro" id="IPR019786">
    <property type="entry name" value="Zinc_finger_PHD-type_CS"/>
</dbReference>
<evidence type="ECO:0000256" key="7">
    <source>
        <dbReference type="SAM" id="Coils"/>
    </source>
</evidence>
<dbReference type="PANTHER" id="PTHR11477:SF11">
    <property type="entry name" value="TRANSCRIPTION FACTOR BYE1"/>
    <property type="match status" value="1"/>
</dbReference>
<protein>
    <recommendedName>
        <fullName evidence="3">Transcription factor BYE1</fullName>
    </recommendedName>
</protein>
<feature type="compositionally biased region" description="Basic residues" evidence="8">
    <location>
        <begin position="134"/>
        <end position="145"/>
    </location>
</feature>
<evidence type="ECO:0000256" key="4">
    <source>
        <dbReference type="ARBA" id="ARBA00022723"/>
    </source>
</evidence>
<evidence type="ECO:0000256" key="6">
    <source>
        <dbReference type="ARBA" id="ARBA00022833"/>
    </source>
</evidence>
<dbReference type="InterPro" id="IPR011011">
    <property type="entry name" value="Znf_FYVE_PHD"/>
</dbReference>
<feature type="region of interest" description="Disordered" evidence="8">
    <location>
        <begin position="697"/>
        <end position="786"/>
    </location>
</feature>
<dbReference type="InterPro" id="IPR012921">
    <property type="entry name" value="SPOC_C"/>
</dbReference>
<feature type="region of interest" description="Disordered" evidence="8">
    <location>
        <begin position="1"/>
        <end position="65"/>
    </location>
</feature>
<sequence>MSEEPRRSVRATKGQHTKASSSPAPQTKQKPTKGSAKSKSKKKQDDEEDAGDEDAIRCICGNDDPDDKRPFIGCDACSVWQHNICMGMPEDDSEVPEHYFCEVCKPDEHVETLAALANGDRIWETRTSKYKAWKKMSASRRKSKGKGSDDARPPWLKDDGVAAEVDGGEAVNGSAEQSAAEEGGVKRKRDSVKIETAVLEDEGDSEPVSRRDKRRKSSQVPSKSILDAETAIIDIDKLPADRKKIAQALSKIISEDIQERSKSGYRLSEAHTPSSLGARLASLIEYELYQVHSGAHKEQKEKYAQQFRNLNANLKRNKVLIERLLDGSLRAGDLATMESKDMASEELQREMKQMKEEADRQAVLVEAEGPRYKQDHKGLERIEDERADGGDGAAVAQPVRERASVDEGGAGSPVTTGVNVDGGARSPLPASMAGSGQRSFHAHDRRESSQQNFDMKEIWQKTGASAASPTTATGPRPMQMAPRRGSSVQLHQTQDTTGATKVDADVDRLLQDEEEEEEEDTYSPHASLADDTILWRGILAHTGEGEPVVNARYAAGRDLTKENSTTWSTILPPKLTVDGRLAVAKAEEYLCGLQWSQNSDVSVLALTPYDNKAAFDRVFEYFSSRGRYAVVNGDKPGLARDLYIIPVERGAGLPEHVGMLQDCSLRSPVEERVLLATFVIMRAAVVPGVAVAGEGRTVGGNGGGQQGLPQHMRAGTGGAGPASSPLASTAPTFSPSHSLQSQQPASGYGASNPQSSSPFPPNPYDQQAQAQTQTPNSYLPPSHPNNTNISVLAAEILGPRQYDPTAQQILAANPGPDELRNLRKILDEDVEARTDIQALGRKLMGGQ</sequence>
<dbReference type="Pfam" id="PF07500">
    <property type="entry name" value="TFIIS_M"/>
    <property type="match status" value="1"/>
</dbReference>
<dbReference type="GO" id="GO:0000977">
    <property type="term" value="F:RNA polymerase II transcription regulatory region sequence-specific DNA binding"/>
    <property type="evidence" value="ECO:0007669"/>
    <property type="project" value="TreeGrafter"/>
</dbReference>
<feature type="compositionally biased region" description="Basic and acidic residues" evidence="8">
    <location>
        <begin position="146"/>
        <end position="160"/>
    </location>
</feature>
<dbReference type="InterPro" id="IPR055499">
    <property type="entry name" value="DUF7071"/>
</dbReference>
<dbReference type="SUPFAM" id="SSF57903">
    <property type="entry name" value="FYVE/PHD zinc finger"/>
    <property type="match status" value="1"/>
</dbReference>
<dbReference type="Pfam" id="PF07744">
    <property type="entry name" value="SPOC"/>
    <property type="match status" value="1"/>
</dbReference>
<evidence type="ECO:0000256" key="1">
    <source>
        <dbReference type="ARBA" id="ARBA00002311"/>
    </source>
</evidence>
<dbReference type="Pfam" id="PF20826">
    <property type="entry name" value="PHD_5"/>
    <property type="match status" value="1"/>
</dbReference>
<reference evidence="10" key="1">
    <citation type="submission" date="2023-08" db="EMBL/GenBank/DDBJ databases">
        <title>Black Yeasts Isolated from many extreme environments.</title>
        <authorList>
            <person name="Coleine C."/>
            <person name="Stajich J.E."/>
            <person name="Selbmann L."/>
        </authorList>
    </citation>
    <scope>NUCLEOTIDE SEQUENCE</scope>
    <source>
        <strain evidence="10">CCFEE 5401</strain>
    </source>
</reference>
<feature type="compositionally biased region" description="Low complexity" evidence="8">
    <location>
        <begin position="721"/>
        <end position="736"/>
    </location>
</feature>
<comment type="similarity">
    <text evidence="2">Belongs to the BYE1 family.</text>
</comment>
<keyword evidence="7" id="KW-0175">Coiled coil</keyword>
<dbReference type="GO" id="GO:0001139">
    <property type="term" value="F:RNA polymerase II complex recruiting activity"/>
    <property type="evidence" value="ECO:0007669"/>
    <property type="project" value="TreeGrafter"/>
</dbReference>
<evidence type="ECO:0000259" key="9">
    <source>
        <dbReference type="PROSITE" id="PS51321"/>
    </source>
</evidence>
<gene>
    <name evidence="10" type="ORF">LTR62_003547</name>
</gene>
<feature type="compositionally biased region" description="Low complexity" evidence="8">
    <location>
        <begin position="462"/>
        <end position="475"/>
    </location>
</feature>
<feature type="compositionally biased region" description="Gly residues" evidence="8">
    <location>
        <begin position="697"/>
        <end position="706"/>
    </location>
</feature>
<keyword evidence="5" id="KW-0863">Zinc-finger</keyword>
<dbReference type="GO" id="GO:0006362">
    <property type="term" value="P:transcription elongation by RNA polymerase I"/>
    <property type="evidence" value="ECO:0007669"/>
    <property type="project" value="TreeGrafter"/>
</dbReference>
<feature type="compositionally biased region" description="Basic and acidic residues" evidence="8">
    <location>
        <begin position="441"/>
        <end position="459"/>
    </location>
</feature>
<comment type="caution">
    <text evidence="10">The sequence shown here is derived from an EMBL/GenBank/DDBJ whole genome shotgun (WGS) entry which is preliminary data.</text>
</comment>
<evidence type="ECO:0000256" key="8">
    <source>
        <dbReference type="SAM" id="MobiDB-lite"/>
    </source>
</evidence>
<dbReference type="InterPro" id="IPR013083">
    <property type="entry name" value="Znf_RING/FYVE/PHD"/>
</dbReference>
<dbReference type="CDD" id="cd21538">
    <property type="entry name" value="SPOC_TFIIS"/>
    <property type="match status" value="1"/>
</dbReference>
<evidence type="ECO:0000256" key="5">
    <source>
        <dbReference type="ARBA" id="ARBA00022771"/>
    </source>
</evidence>
<evidence type="ECO:0000256" key="2">
    <source>
        <dbReference type="ARBA" id="ARBA00011050"/>
    </source>
</evidence>
<dbReference type="SUPFAM" id="SSF46942">
    <property type="entry name" value="Elongation factor TFIIS domain 2"/>
    <property type="match status" value="1"/>
</dbReference>
<dbReference type="Gene3D" id="1.10.472.30">
    <property type="entry name" value="Transcription elongation factor S-II, central domain"/>
    <property type="match status" value="1"/>
</dbReference>
<dbReference type="EMBL" id="JAVRRL010000025">
    <property type="protein sequence ID" value="KAK5113211.1"/>
    <property type="molecule type" value="Genomic_DNA"/>
</dbReference>
<feature type="compositionally biased region" description="Polar residues" evidence="8">
    <location>
        <begin position="764"/>
        <end position="786"/>
    </location>
</feature>
<dbReference type="GO" id="GO:0008270">
    <property type="term" value="F:zinc ion binding"/>
    <property type="evidence" value="ECO:0007669"/>
    <property type="project" value="UniProtKB-KW"/>
</dbReference>
<dbReference type="Proteomes" id="UP001310890">
    <property type="component" value="Unassembled WGS sequence"/>
</dbReference>
<evidence type="ECO:0000313" key="10">
    <source>
        <dbReference type="EMBL" id="KAK5113211.1"/>
    </source>
</evidence>
<dbReference type="AlphaFoldDB" id="A0AAN7TKS5"/>
<dbReference type="SMART" id="SM00249">
    <property type="entry name" value="PHD"/>
    <property type="match status" value="1"/>
</dbReference>
<feature type="coiled-coil region" evidence="7">
    <location>
        <begin position="297"/>
        <end position="364"/>
    </location>
</feature>
<dbReference type="SMART" id="SM00510">
    <property type="entry name" value="TFS2M"/>
    <property type="match status" value="1"/>
</dbReference>
<dbReference type="PROSITE" id="PS01359">
    <property type="entry name" value="ZF_PHD_1"/>
    <property type="match status" value="1"/>
</dbReference>
<dbReference type="GO" id="GO:0031440">
    <property type="term" value="P:regulation of mRNA 3'-end processing"/>
    <property type="evidence" value="ECO:0007669"/>
    <property type="project" value="TreeGrafter"/>
</dbReference>
<feature type="compositionally biased region" description="Polar residues" evidence="8">
    <location>
        <begin position="486"/>
        <end position="499"/>
    </location>
</feature>
<accession>A0AAN7TKS5</accession>
<evidence type="ECO:0000313" key="11">
    <source>
        <dbReference type="Proteomes" id="UP001310890"/>
    </source>
</evidence>
<feature type="compositionally biased region" description="Polar residues" evidence="8">
    <location>
        <begin position="17"/>
        <end position="29"/>
    </location>
</feature>
<proteinExistence type="inferred from homology"/>
<feature type="region of interest" description="Disordered" evidence="8">
    <location>
        <begin position="134"/>
        <end position="223"/>
    </location>
</feature>